<sequence length="653" mass="70021">MSGHSQRGKGKPVSRVRSQKMQSSGANFAKGCHGQAGGNQGDEELGIFANMEMAYALGRYVIGNIVEVTTNENEKLLGVVKAISQDGDVGLVHAYSPQKGKNGRVSVDAMLVNYSNWRMLRIQNVRPNDCLLDEIKIDSEIANECDLPVANATDKQLVPFFDSSEPIKDCLLDQGGFPADEMFKTNKELFSVRTTFNPDLREYTTPVDRTAPNYQETEARCAKLAQDIEQSESTLTNMENALENDDDEEEKYSAVSRSAKDHPGNTARLSIRSSRSAHDRPSSRLEVVNVSRQLANVSVHSKGVTNVSSETNQPVVEANSAKSPVPSAPIQDTLNKAPSQPDLSEKPSAVEVTETVKPKVTSESSEPPPSSVVTSVTEEKVKKSTLDPNAPEFKPLSLQYATAHPPVVPQQSVPGVTYATHAPQNSLNPAPTIQLPMQPMSAFVAGAQTPLYVPSSVSYASQAGQLQQLMSGVVSASIPSNIQHVRGGSLPPNLQQPPFNSPVNSGANILMQHPQQPGLSVAQMITSQPVIVAGPNPGRFSGPPSSMSLTRQRSNESSAGQQSSLYCPSQPSVSIPAFQPSVYQFSQPGTIPFLVPPTNGFAFSPCRRTWDTHIFSVDGQWCAVAPSLRSAGLSPSHDAAYAAGSLADADYAE</sequence>
<reference evidence="3" key="1">
    <citation type="submission" date="2024-06" db="EMBL/GenBank/DDBJ databases">
        <authorList>
            <person name="Liu X."/>
            <person name="Lenzi L."/>
            <person name="Haldenby T S."/>
            <person name="Uol C."/>
        </authorList>
    </citation>
    <scope>NUCLEOTIDE SEQUENCE</scope>
</reference>
<dbReference type="InterPro" id="IPR045117">
    <property type="entry name" value="ATXN2-like"/>
</dbReference>
<feature type="region of interest" description="Disordered" evidence="1">
    <location>
        <begin position="535"/>
        <end position="567"/>
    </location>
</feature>
<dbReference type="Proteomes" id="UP001497525">
    <property type="component" value="Unassembled WGS sequence"/>
</dbReference>
<comment type="caution">
    <text evidence="3">The sequence shown here is derived from an EMBL/GenBank/DDBJ whole genome shotgun (WGS) entry which is preliminary data.</text>
</comment>
<feature type="compositionally biased region" description="Polar residues" evidence="1">
    <location>
        <begin position="301"/>
        <end position="314"/>
    </location>
</feature>
<dbReference type="PANTHER" id="PTHR12854:SF7">
    <property type="entry name" value="ATAXIN-2 HOMOLOG"/>
    <property type="match status" value="1"/>
</dbReference>
<dbReference type="GO" id="GO:0034063">
    <property type="term" value="P:stress granule assembly"/>
    <property type="evidence" value="ECO:0007669"/>
    <property type="project" value="TreeGrafter"/>
</dbReference>
<dbReference type="GO" id="GO:0010494">
    <property type="term" value="C:cytoplasmic stress granule"/>
    <property type="evidence" value="ECO:0007669"/>
    <property type="project" value="TreeGrafter"/>
</dbReference>
<gene>
    <name evidence="3" type="ORF">CDAUBV1_LOCUS12735</name>
</gene>
<feature type="compositionally biased region" description="Basic residues" evidence="1">
    <location>
        <begin position="1"/>
        <end position="18"/>
    </location>
</feature>
<protein>
    <recommendedName>
        <fullName evidence="2">LsmAD domain-containing protein</fullName>
    </recommendedName>
</protein>
<feature type="compositionally biased region" description="Polar residues" evidence="1">
    <location>
        <begin position="330"/>
        <end position="342"/>
    </location>
</feature>
<accession>A0AAV2TKY7</accession>
<feature type="compositionally biased region" description="Polar residues" evidence="1">
    <location>
        <begin position="543"/>
        <end position="567"/>
    </location>
</feature>
<feature type="domain" description="LsmAD" evidence="2">
    <location>
        <begin position="190"/>
        <end position="258"/>
    </location>
</feature>
<organism evidence="3 4">
    <name type="scientific">Calicophoron daubneyi</name>
    <name type="common">Rumen fluke</name>
    <name type="synonym">Paramphistomum daubneyi</name>
    <dbReference type="NCBI Taxonomy" id="300641"/>
    <lineage>
        <taxon>Eukaryota</taxon>
        <taxon>Metazoa</taxon>
        <taxon>Spiralia</taxon>
        <taxon>Lophotrochozoa</taxon>
        <taxon>Platyhelminthes</taxon>
        <taxon>Trematoda</taxon>
        <taxon>Digenea</taxon>
        <taxon>Plagiorchiida</taxon>
        <taxon>Pronocephalata</taxon>
        <taxon>Paramphistomoidea</taxon>
        <taxon>Paramphistomidae</taxon>
        <taxon>Calicophoron</taxon>
    </lineage>
</organism>
<proteinExistence type="predicted"/>
<feature type="region of interest" description="Disordered" evidence="1">
    <location>
        <begin position="301"/>
        <end position="390"/>
    </location>
</feature>
<feature type="region of interest" description="Disordered" evidence="1">
    <location>
        <begin position="1"/>
        <end position="35"/>
    </location>
</feature>
<evidence type="ECO:0000313" key="4">
    <source>
        <dbReference type="Proteomes" id="UP001497525"/>
    </source>
</evidence>
<dbReference type="SMART" id="SM01272">
    <property type="entry name" value="LsmAD"/>
    <property type="match status" value="1"/>
</dbReference>
<feature type="region of interest" description="Disordered" evidence="1">
    <location>
        <begin position="242"/>
        <end position="284"/>
    </location>
</feature>
<feature type="compositionally biased region" description="Low complexity" evidence="1">
    <location>
        <begin position="350"/>
        <end position="376"/>
    </location>
</feature>
<evidence type="ECO:0000313" key="3">
    <source>
        <dbReference type="EMBL" id="CAL5138117.1"/>
    </source>
</evidence>
<dbReference type="GO" id="GO:0003729">
    <property type="term" value="F:mRNA binding"/>
    <property type="evidence" value="ECO:0007669"/>
    <property type="project" value="TreeGrafter"/>
</dbReference>
<dbReference type="EMBL" id="CAXLJL010000478">
    <property type="protein sequence ID" value="CAL5138117.1"/>
    <property type="molecule type" value="Genomic_DNA"/>
</dbReference>
<name>A0AAV2TKY7_CALDB</name>
<dbReference type="AlphaFoldDB" id="A0AAV2TKY7"/>
<evidence type="ECO:0000259" key="2">
    <source>
        <dbReference type="SMART" id="SM01272"/>
    </source>
</evidence>
<evidence type="ECO:0000256" key="1">
    <source>
        <dbReference type="SAM" id="MobiDB-lite"/>
    </source>
</evidence>
<dbReference type="PANTHER" id="PTHR12854">
    <property type="entry name" value="ATAXIN 2-RELATED"/>
    <property type="match status" value="1"/>
</dbReference>
<dbReference type="InterPro" id="IPR009604">
    <property type="entry name" value="LsmAD_domain"/>
</dbReference>
<dbReference type="Pfam" id="PF06741">
    <property type="entry name" value="LsmAD"/>
    <property type="match status" value="1"/>
</dbReference>